<dbReference type="EnsemblPlants" id="AUR62001182-RA">
    <property type="protein sequence ID" value="AUR62001182-RA:cds"/>
    <property type="gene ID" value="AUR62001182"/>
</dbReference>
<dbReference type="CDD" id="cd06222">
    <property type="entry name" value="RNase_H_like"/>
    <property type="match status" value="1"/>
</dbReference>
<sequence length="125" mass="13948">MGFLPRRVCVFRASLINADVAEALAARHTLSVTLDSGFSRVCIETECLKLYSHLSKHRVPPTELGSIVSDILQLARGCLSCSFSFVKRSGNRVAHELAKLCSSFESLRVWMEEVPYGVSELYRLI</sequence>
<feature type="domain" description="RNase H type-1" evidence="1">
    <location>
        <begin position="15"/>
        <end position="101"/>
    </location>
</feature>
<dbReference type="Pfam" id="PF13456">
    <property type="entry name" value="RVT_3"/>
    <property type="match status" value="1"/>
</dbReference>
<dbReference type="InterPro" id="IPR044730">
    <property type="entry name" value="RNase_H-like_dom_plant"/>
</dbReference>
<dbReference type="PANTHER" id="PTHR47074">
    <property type="entry name" value="BNAC02G40300D PROTEIN"/>
    <property type="match status" value="1"/>
</dbReference>
<keyword evidence="3" id="KW-1185">Reference proteome</keyword>
<accession>A0A803KQ76</accession>
<dbReference type="Gramene" id="AUR62001182-RA">
    <property type="protein sequence ID" value="AUR62001182-RA:cds"/>
    <property type="gene ID" value="AUR62001182"/>
</dbReference>
<dbReference type="SUPFAM" id="SSF53098">
    <property type="entry name" value="Ribonuclease H-like"/>
    <property type="match status" value="1"/>
</dbReference>
<proteinExistence type="predicted"/>
<dbReference type="InterPro" id="IPR036397">
    <property type="entry name" value="RNaseH_sf"/>
</dbReference>
<evidence type="ECO:0000313" key="3">
    <source>
        <dbReference type="Proteomes" id="UP000596660"/>
    </source>
</evidence>
<organism evidence="2 3">
    <name type="scientific">Chenopodium quinoa</name>
    <name type="common">Quinoa</name>
    <dbReference type="NCBI Taxonomy" id="63459"/>
    <lineage>
        <taxon>Eukaryota</taxon>
        <taxon>Viridiplantae</taxon>
        <taxon>Streptophyta</taxon>
        <taxon>Embryophyta</taxon>
        <taxon>Tracheophyta</taxon>
        <taxon>Spermatophyta</taxon>
        <taxon>Magnoliopsida</taxon>
        <taxon>eudicotyledons</taxon>
        <taxon>Gunneridae</taxon>
        <taxon>Pentapetalae</taxon>
        <taxon>Caryophyllales</taxon>
        <taxon>Chenopodiaceae</taxon>
        <taxon>Chenopodioideae</taxon>
        <taxon>Atripliceae</taxon>
        <taxon>Chenopodium</taxon>
    </lineage>
</organism>
<dbReference type="OMA" id="VYENIRC"/>
<reference evidence="2" key="2">
    <citation type="submission" date="2021-03" db="UniProtKB">
        <authorList>
            <consortium name="EnsemblPlants"/>
        </authorList>
    </citation>
    <scope>IDENTIFICATION</scope>
</reference>
<reference evidence="2" key="1">
    <citation type="journal article" date="2017" name="Nature">
        <title>The genome of Chenopodium quinoa.</title>
        <authorList>
            <person name="Jarvis D.E."/>
            <person name="Ho Y.S."/>
            <person name="Lightfoot D.J."/>
            <person name="Schmoeckel S.M."/>
            <person name="Li B."/>
            <person name="Borm T.J.A."/>
            <person name="Ohyanagi H."/>
            <person name="Mineta K."/>
            <person name="Michell C.T."/>
            <person name="Saber N."/>
            <person name="Kharbatia N.M."/>
            <person name="Rupper R.R."/>
            <person name="Sharp A.R."/>
            <person name="Dally N."/>
            <person name="Boughton B.A."/>
            <person name="Woo Y.H."/>
            <person name="Gao G."/>
            <person name="Schijlen E.G.W.M."/>
            <person name="Guo X."/>
            <person name="Momin A.A."/>
            <person name="Negrao S."/>
            <person name="Al-Babili S."/>
            <person name="Gehring C."/>
            <person name="Roessner U."/>
            <person name="Jung C."/>
            <person name="Murphy K."/>
            <person name="Arold S.T."/>
            <person name="Gojobori T."/>
            <person name="van der Linden C.G."/>
            <person name="van Loo E.N."/>
            <person name="Jellen E.N."/>
            <person name="Maughan P.J."/>
            <person name="Tester M."/>
        </authorList>
    </citation>
    <scope>NUCLEOTIDE SEQUENCE [LARGE SCALE GENOMIC DNA]</scope>
    <source>
        <strain evidence="2">cv. PI 614886</strain>
    </source>
</reference>
<protein>
    <recommendedName>
        <fullName evidence="1">RNase H type-1 domain-containing protein</fullName>
    </recommendedName>
</protein>
<dbReference type="InterPro" id="IPR052929">
    <property type="entry name" value="RNase_H-like_EbsB-rel"/>
</dbReference>
<dbReference type="InterPro" id="IPR012337">
    <property type="entry name" value="RNaseH-like_sf"/>
</dbReference>
<dbReference type="Proteomes" id="UP000596660">
    <property type="component" value="Unplaced"/>
</dbReference>
<dbReference type="Gene3D" id="3.30.420.10">
    <property type="entry name" value="Ribonuclease H-like superfamily/Ribonuclease H"/>
    <property type="match status" value="1"/>
</dbReference>
<dbReference type="PANTHER" id="PTHR47074:SF48">
    <property type="entry name" value="POLYNUCLEOTIDYL TRANSFERASE, RIBONUCLEASE H-LIKE SUPERFAMILY PROTEIN"/>
    <property type="match status" value="1"/>
</dbReference>
<evidence type="ECO:0000259" key="1">
    <source>
        <dbReference type="Pfam" id="PF13456"/>
    </source>
</evidence>
<evidence type="ECO:0000313" key="2">
    <source>
        <dbReference type="EnsemblPlants" id="AUR62001182-RA:cds"/>
    </source>
</evidence>
<name>A0A803KQ76_CHEQI</name>
<dbReference type="AlphaFoldDB" id="A0A803KQ76"/>
<dbReference type="GO" id="GO:0004523">
    <property type="term" value="F:RNA-DNA hybrid ribonuclease activity"/>
    <property type="evidence" value="ECO:0007669"/>
    <property type="project" value="InterPro"/>
</dbReference>
<dbReference type="InterPro" id="IPR002156">
    <property type="entry name" value="RNaseH_domain"/>
</dbReference>
<dbReference type="GO" id="GO:0003676">
    <property type="term" value="F:nucleic acid binding"/>
    <property type="evidence" value="ECO:0007669"/>
    <property type="project" value="InterPro"/>
</dbReference>